<keyword evidence="3" id="KW-0949">S-adenosyl-L-methionine</keyword>
<dbReference type="SUPFAM" id="SSF53335">
    <property type="entry name" value="S-adenosyl-L-methionine-dependent methyltransferases"/>
    <property type="match status" value="1"/>
</dbReference>
<dbReference type="OrthoDB" id="9800454at2"/>
<keyword evidence="2 5" id="KW-0808">Transferase</keyword>
<organism evidence="5 6">
    <name type="scientific">Ornithinimicrobium pratense</name>
    <dbReference type="NCBI Taxonomy" id="2593973"/>
    <lineage>
        <taxon>Bacteria</taxon>
        <taxon>Bacillati</taxon>
        <taxon>Actinomycetota</taxon>
        <taxon>Actinomycetes</taxon>
        <taxon>Micrococcales</taxon>
        <taxon>Ornithinimicrobiaceae</taxon>
        <taxon>Ornithinimicrobium</taxon>
    </lineage>
</organism>
<dbReference type="PANTHER" id="PTHR43464">
    <property type="entry name" value="METHYLTRANSFERASE"/>
    <property type="match status" value="1"/>
</dbReference>
<protein>
    <submittedName>
        <fullName evidence="5">Class I SAM-dependent methyltransferase</fullName>
    </submittedName>
</protein>
<dbReference type="KEGG" id="serw:FY030_01140"/>
<accession>A0A5J6V3I0</accession>
<proteinExistence type="predicted"/>
<keyword evidence="6" id="KW-1185">Reference proteome</keyword>
<dbReference type="AlphaFoldDB" id="A0A5J6V3I0"/>
<name>A0A5J6V3I0_9MICO</name>
<sequence>MRGDDASGATAQSWFVRADRRSVSGGFDDRETAGSRRLTGALGLALRPSPAAVLDLGCGGGELISDLRALDRDAVLVGLDPAPEAVSAASTRHAADPAVHILAGTAEELPEALAAPGYDGPRRFDLVLCHLNLGLWSDPQEGLRQAVAHLGEGGTLYLVDVAAPEDAAERDRFLALARTPQERAYLSDQLAASYDVTALDRLLRRAAAEAGAPTTVHVARGGLAGHPYDSAAAAELWSAPGVAQAVAAFDHDEAAAAKADTVLYAQLRRP</sequence>
<evidence type="ECO:0000313" key="5">
    <source>
        <dbReference type="EMBL" id="QFG67513.1"/>
    </source>
</evidence>
<keyword evidence="1 5" id="KW-0489">Methyltransferase</keyword>
<evidence type="ECO:0000256" key="2">
    <source>
        <dbReference type="ARBA" id="ARBA00022679"/>
    </source>
</evidence>
<dbReference type="InterPro" id="IPR013217">
    <property type="entry name" value="Methyltransf_12"/>
</dbReference>
<dbReference type="PANTHER" id="PTHR43464:SF19">
    <property type="entry name" value="UBIQUINONE BIOSYNTHESIS O-METHYLTRANSFERASE, MITOCHONDRIAL"/>
    <property type="match status" value="1"/>
</dbReference>
<evidence type="ECO:0000256" key="1">
    <source>
        <dbReference type="ARBA" id="ARBA00022603"/>
    </source>
</evidence>
<evidence type="ECO:0000259" key="4">
    <source>
        <dbReference type="Pfam" id="PF08242"/>
    </source>
</evidence>
<reference evidence="5 6" key="1">
    <citation type="submission" date="2019-09" db="EMBL/GenBank/DDBJ databases">
        <title>Serinicoccus pratensis sp. nov., isolated from meadow soil.</title>
        <authorList>
            <person name="Zhang W."/>
        </authorList>
    </citation>
    <scope>NUCLEOTIDE SEQUENCE [LARGE SCALE GENOMIC DNA]</scope>
    <source>
        <strain evidence="5 6">W204</strain>
    </source>
</reference>
<dbReference type="Pfam" id="PF08242">
    <property type="entry name" value="Methyltransf_12"/>
    <property type="match status" value="1"/>
</dbReference>
<dbReference type="CDD" id="cd02440">
    <property type="entry name" value="AdoMet_MTases"/>
    <property type="match status" value="1"/>
</dbReference>
<dbReference type="RefSeq" id="WP_158059911.1">
    <property type="nucleotide sequence ID" value="NZ_CP044427.1"/>
</dbReference>
<feature type="domain" description="Methyltransferase type 12" evidence="4">
    <location>
        <begin position="54"/>
        <end position="156"/>
    </location>
</feature>
<gene>
    <name evidence="5" type="ORF">FY030_01140</name>
</gene>
<dbReference type="Gene3D" id="3.40.50.150">
    <property type="entry name" value="Vaccinia Virus protein VP39"/>
    <property type="match status" value="1"/>
</dbReference>
<evidence type="ECO:0000313" key="6">
    <source>
        <dbReference type="Proteomes" id="UP000326546"/>
    </source>
</evidence>
<dbReference type="Proteomes" id="UP000326546">
    <property type="component" value="Chromosome"/>
</dbReference>
<evidence type="ECO:0000256" key="3">
    <source>
        <dbReference type="ARBA" id="ARBA00022691"/>
    </source>
</evidence>
<dbReference type="GO" id="GO:0008168">
    <property type="term" value="F:methyltransferase activity"/>
    <property type="evidence" value="ECO:0007669"/>
    <property type="project" value="UniProtKB-KW"/>
</dbReference>
<dbReference type="InterPro" id="IPR029063">
    <property type="entry name" value="SAM-dependent_MTases_sf"/>
</dbReference>
<dbReference type="EMBL" id="CP044427">
    <property type="protein sequence ID" value="QFG67513.1"/>
    <property type="molecule type" value="Genomic_DNA"/>
</dbReference>
<dbReference type="GO" id="GO:0032259">
    <property type="term" value="P:methylation"/>
    <property type="evidence" value="ECO:0007669"/>
    <property type="project" value="UniProtKB-KW"/>
</dbReference>